<organism evidence="1 2">
    <name type="scientific">Candidatus Trichorickettsia mobilis</name>
    <dbReference type="NCBI Taxonomy" id="1346319"/>
    <lineage>
        <taxon>Bacteria</taxon>
        <taxon>Pseudomonadati</taxon>
        <taxon>Pseudomonadota</taxon>
        <taxon>Alphaproteobacteria</taxon>
        <taxon>Rickettsiales</taxon>
        <taxon>Rickettsiaceae</taxon>
        <taxon>Rickettsieae</taxon>
        <taxon>Candidatus Trichorickettsia</taxon>
    </lineage>
</organism>
<evidence type="ECO:0000313" key="2">
    <source>
        <dbReference type="Proteomes" id="UP001326613"/>
    </source>
</evidence>
<protein>
    <submittedName>
        <fullName evidence="1">Uncharacterized protein</fullName>
    </submittedName>
</protein>
<name>A0ABZ0US67_9RICK</name>
<dbReference type="Proteomes" id="UP001326613">
    <property type="component" value="Chromosome"/>
</dbReference>
<reference evidence="1 2" key="1">
    <citation type="submission" date="2022-10" db="EMBL/GenBank/DDBJ databases">
        <title>Host association and intracellularity evolved multiple times independently in the Rickettsiales.</title>
        <authorList>
            <person name="Castelli M."/>
            <person name="Nardi T."/>
            <person name="Gammuto L."/>
            <person name="Bellinzona G."/>
            <person name="Sabaneyeva E."/>
            <person name="Potekhin A."/>
            <person name="Serra V."/>
            <person name="Petroni G."/>
            <person name="Sassera D."/>
        </authorList>
    </citation>
    <scope>NUCLEOTIDE SEQUENCE [LARGE SCALE GENOMIC DNA]</scope>
    <source>
        <strain evidence="1 2">Kr 154-4</strain>
    </source>
</reference>
<proteinExistence type="predicted"/>
<dbReference type="EMBL" id="CP112932">
    <property type="protein sequence ID" value="WPY00870.1"/>
    <property type="molecule type" value="Genomic_DNA"/>
</dbReference>
<evidence type="ECO:0000313" key="1">
    <source>
        <dbReference type="EMBL" id="WPY00870.1"/>
    </source>
</evidence>
<keyword evidence="2" id="KW-1185">Reference proteome</keyword>
<accession>A0ABZ0US67</accession>
<gene>
    <name evidence="1" type="ORF">Trichorick_00760</name>
</gene>
<sequence>MAVNINISLPSIAASNVAVPDTRRQAIIDNLNQQIANVDRRIRLTDKLITINNEGSDILRQSIELTRKHIETLKESRDLTYKHIETLKESRDLTYKHIETLKESRELVKESRDIVARMIEIYETLIAKYGPNARIIEGTNGKLILVKDVNNSQVPVQKQVCEAGTQTEECAQIATDNKEVLTKKLQPLINSKLMKCPLIYRSYLQSRANALIENKYNKYKDINIAQFLTIREQFTRDLDCEFATLILD</sequence>
<dbReference type="RefSeq" id="WP_323737700.1">
    <property type="nucleotide sequence ID" value="NZ_CP112932.1"/>
</dbReference>